<dbReference type="InterPro" id="IPR000754">
    <property type="entry name" value="Ribosomal_uS9"/>
</dbReference>
<comment type="similarity">
    <text evidence="1">Belongs to the universal ribosomal protein uS9 family.</text>
</comment>
<feature type="region of interest" description="Disordered" evidence="6">
    <location>
        <begin position="31"/>
        <end position="56"/>
    </location>
</feature>
<evidence type="ECO:0000256" key="3">
    <source>
        <dbReference type="ARBA" id="ARBA00023274"/>
    </source>
</evidence>
<proteinExistence type="inferred from homology"/>
<dbReference type="EMBL" id="MFQR01000015">
    <property type="protein sequence ID" value="OGH84514.1"/>
    <property type="molecule type" value="Genomic_DNA"/>
</dbReference>
<feature type="compositionally biased region" description="Basic residues" evidence="6">
    <location>
        <begin position="37"/>
        <end position="56"/>
    </location>
</feature>
<gene>
    <name evidence="7" type="ORF">A2261_02695</name>
</gene>
<name>A0A1F6NLK7_9BACT</name>
<dbReference type="InterPro" id="IPR020568">
    <property type="entry name" value="Ribosomal_Su5_D2-typ_SF"/>
</dbReference>
<dbReference type="Pfam" id="PF00380">
    <property type="entry name" value="Ribosomal_S9"/>
    <property type="match status" value="1"/>
</dbReference>
<evidence type="ECO:0000256" key="5">
    <source>
        <dbReference type="ARBA" id="ARBA00035523"/>
    </source>
</evidence>
<dbReference type="PANTHER" id="PTHR21569">
    <property type="entry name" value="RIBOSOMAL PROTEIN S9"/>
    <property type="match status" value="1"/>
</dbReference>
<dbReference type="Gene3D" id="3.30.230.10">
    <property type="match status" value="1"/>
</dbReference>
<dbReference type="GO" id="GO:0003735">
    <property type="term" value="F:structural constituent of ribosome"/>
    <property type="evidence" value="ECO:0007669"/>
    <property type="project" value="InterPro"/>
</dbReference>
<dbReference type="AlphaFoldDB" id="A0A1F6NLK7"/>
<dbReference type="Proteomes" id="UP000177803">
    <property type="component" value="Unassembled WGS sequence"/>
</dbReference>
<evidence type="ECO:0000256" key="6">
    <source>
        <dbReference type="SAM" id="MobiDB-lite"/>
    </source>
</evidence>
<dbReference type="GO" id="GO:0022627">
    <property type="term" value="C:cytosolic small ribosomal subunit"/>
    <property type="evidence" value="ECO:0007669"/>
    <property type="project" value="TreeGrafter"/>
</dbReference>
<organism evidence="7 8">
    <name type="scientific">Candidatus Magasanikbacteria bacterium RIFOXYA2_FULL_44_8</name>
    <dbReference type="NCBI Taxonomy" id="1798696"/>
    <lineage>
        <taxon>Bacteria</taxon>
        <taxon>Candidatus Magasanikiibacteriota</taxon>
    </lineage>
</organism>
<evidence type="ECO:0000313" key="7">
    <source>
        <dbReference type="EMBL" id="OGH84514.1"/>
    </source>
</evidence>
<evidence type="ECO:0000256" key="1">
    <source>
        <dbReference type="ARBA" id="ARBA00005251"/>
    </source>
</evidence>
<dbReference type="PANTHER" id="PTHR21569:SF1">
    <property type="entry name" value="SMALL RIBOSOMAL SUBUNIT PROTEIN US9M"/>
    <property type="match status" value="1"/>
</dbReference>
<evidence type="ECO:0000313" key="8">
    <source>
        <dbReference type="Proteomes" id="UP000177803"/>
    </source>
</evidence>
<accession>A0A1F6NLK7</accession>
<dbReference type="SUPFAM" id="SSF54211">
    <property type="entry name" value="Ribosomal protein S5 domain 2-like"/>
    <property type="match status" value="1"/>
</dbReference>
<sequence>QSVAVQHGIARALVVWNDEFRKSLKTLGFLTRDPRSKERKKPGLKRARRAPQWSKR</sequence>
<feature type="non-terminal residue" evidence="7">
    <location>
        <position position="1"/>
    </location>
</feature>
<reference evidence="7 8" key="1">
    <citation type="journal article" date="2016" name="Nat. Commun.">
        <title>Thousands of microbial genomes shed light on interconnected biogeochemical processes in an aquifer system.</title>
        <authorList>
            <person name="Anantharaman K."/>
            <person name="Brown C.T."/>
            <person name="Hug L.A."/>
            <person name="Sharon I."/>
            <person name="Castelle C.J."/>
            <person name="Probst A.J."/>
            <person name="Thomas B.C."/>
            <person name="Singh A."/>
            <person name="Wilkins M.J."/>
            <person name="Karaoz U."/>
            <person name="Brodie E.L."/>
            <person name="Williams K.H."/>
            <person name="Hubbard S.S."/>
            <person name="Banfield J.F."/>
        </authorList>
    </citation>
    <scope>NUCLEOTIDE SEQUENCE [LARGE SCALE GENOMIC DNA]</scope>
</reference>
<evidence type="ECO:0000256" key="2">
    <source>
        <dbReference type="ARBA" id="ARBA00022980"/>
    </source>
</evidence>
<keyword evidence="2 7" id="KW-0689">Ribosomal protein</keyword>
<dbReference type="InterPro" id="IPR014721">
    <property type="entry name" value="Ribsml_uS5_D2-typ_fold_subgr"/>
</dbReference>
<keyword evidence="3" id="KW-0687">Ribonucleoprotein</keyword>
<protein>
    <recommendedName>
        <fullName evidence="4">Small ribosomal subunit protein uS9</fullName>
    </recommendedName>
    <alternativeName>
        <fullName evidence="5">30S ribosomal protein S9</fullName>
    </alternativeName>
</protein>
<comment type="caution">
    <text evidence="7">The sequence shown here is derived from an EMBL/GenBank/DDBJ whole genome shotgun (WGS) entry which is preliminary data.</text>
</comment>
<evidence type="ECO:0000256" key="4">
    <source>
        <dbReference type="ARBA" id="ARBA00035259"/>
    </source>
</evidence>
<dbReference type="GO" id="GO:0003723">
    <property type="term" value="F:RNA binding"/>
    <property type="evidence" value="ECO:0007669"/>
    <property type="project" value="TreeGrafter"/>
</dbReference>
<dbReference type="GO" id="GO:0006412">
    <property type="term" value="P:translation"/>
    <property type="evidence" value="ECO:0007669"/>
    <property type="project" value="InterPro"/>
</dbReference>